<feature type="active site" description="Proton acceptor" evidence="4">
    <location>
        <position position="81"/>
    </location>
</feature>
<dbReference type="AlphaFoldDB" id="A0A935JXS6"/>
<proteinExistence type="inferred from homology"/>
<evidence type="ECO:0000256" key="4">
    <source>
        <dbReference type="HAMAP-Rule" id="MF_00528"/>
    </source>
</evidence>
<dbReference type="Gene3D" id="3.90.950.10">
    <property type="match status" value="1"/>
</dbReference>
<evidence type="ECO:0000256" key="3">
    <source>
        <dbReference type="ARBA" id="ARBA00023080"/>
    </source>
</evidence>
<keyword evidence="3 4" id="KW-0546">Nucleotide metabolism</keyword>
<comment type="similarity">
    <text evidence="4">Belongs to the Maf family. YhdE subfamily.</text>
</comment>
<dbReference type="NCBIfam" id="TIGR00172">
    <property type="entry name" value="maf"/>
    <property type="match status" value="1"/>
</dbReference>
<gene>
    <name evidence="5" type="primary">maf</name>
    <name evidence="5" type="ORF">IPJ38_13365</name>
</gene>
<dbReference type="PANTHER" id="PTHR43213:SF5">
    <property type="entry name" value="BIFUNCTIONAL DTTP_UTP PYROPHOSPHATASE_METHYLTRANSFERASE PROTEIN-RELATED"/>
    <property type="match status" value="1"/>
</dbReference>
<keyword evidence="2 4" id="KW-0378">Hydrolase</keyword>
<feature type="site" description="Important for substrate specificity" evidence="4">
    <location>
        <position position="11"/>
    </location>
</feature>
<comment type="caution">
    <text evidence="4">Lacks conserved residue(s) required for the propagation of feature annotation.</text>
</comment>
<keyword evidence="4" id="KW-0963">Cytoplasm</keyword>
<dbReference type="InterPro" id="IPR003697">
    <property type="entry name" value="Maf-like"/>
</dbReference>
<protein>
    <recommendedName>
        <fullName evidence="4">dTTP/UTP pyrophosphatase</fullName>
        <shortName evidence="4">dTTPase/UTPase</shortName>
        <ecNumber evidence="4">3.6.1.9</ecNumber>
    </recommendedName>
    <alternativeName>
        <fullName evidence="4">Nucleoside triphosphate pyrophosphatase</fullName>
    </alternativeName>
    <alternativeName>
        <fullName evidence="4">Nucleotide pyrophosphatase</fullName>
        <shortName evidence="4">Nucleotide PPase</shortName>
    </alternativeName>
</protein>
<accession>A0A935JXS6</accession>
<name>A0A935JXS6_9RHOO</name>
<feature type="site" description="Important for substrate specificity" evidence="4">
    <location>
        <position position="164"/>
    </location>
</feature>
<comment type="function">
    <text evidence="4">Nucleoside triphosphate pyrophosphatase that hydrolyzes dTTP and UTP. May have a dual role in cell division arrest and in preventing the incorporation of modified nucleotides into cellular nucleic acids.</text>
</comment>
<dbReference type="SUPFAM" id="SSF52972">
    <property type="entry name" value="ITPase-like"/>
    <property type="match status" value="1"/>
</dbReference>
<dbReference type="HAMAP" id="MF_00528">
    <property type="entry name" value="Maf"/>
    <property type="match status" value="1"/>
</dbReference>
<dbReference type="Pfam" id="PF02545">
    <property type="entry name" value="Maf"/>
    <property type="match status" value="1"/>
</dbReference>
<dbReference type="PIRSF" id="PIRSF006305">
    <property type="entry name" value="Maf"/>
    <property type="match status" value="1"/>
</dbReference>
<evidence type="ECO:0000256" key="1">
    <source>
        <dbReference type="ARBA" id="ARBA00001968"/>
    </source>
</evidence>
<dbReference type="GO" id="GO:0047429">
    <property type="term" value="F:nucleoside triphosphate diphosphatase activity"/>
    <property type="evidence" value="ECO:0007669"/>
    <property type="project" value="UniProtKB-EC"/>
</dbReference>
<dbReference type="CDD" id="cd00555">
    <property type="entry name" value="Maf"/>
    <property type="match status" value="1"/>
</dbReference>
<comment type="catalytic activity">
    <reaction evidence="4">
        <text>dTTP + H2O = dTMP + diphosphate + H(+)</text>
        <dbReference type="Rhea" id="RHEA:28534"/>
        <dbReference type="ChEBI" id="CHEBI:15377"/>
        <dbReference type="ChEBI" id="CHEBI:15378"/>
        <dbReference type="ChEBI" id="CHEBI:33019"/>
        <dbReference type="ChEBI" id="CHEBI:37568"/>
        <dbReference type="ChEBI" id="CHEBI:63528"/>
        <dbReference type="EC" id="3.6.1.9"/>
    </reaction>
</comment>
<dbReference type="GO" id="GO:0009117">
    <property type="term" value="P:nucleotide metabolic process"/>
    <property type="evidence" value="ECO:0007669"/>
    <property type="project" value="UniProtKB-KW"/>
</dbReference>
<dbReference type="EMBL" id="JADJMS010000028">
    <property type="protein sequence ID" value="MBK7415951.1"/>
    <property type="molecule type" value="Genomic_DNA"/>
</dbReference>
<feature type="site" description="Important for substrate specificity" evidence="4">
    <location>
        <position position="82"/>
    </location>
</feature>
<dbReference type="GO" id="GO:0005737">
    <property type="term" value="C:cytoplasm"/>
    <property type="evidence" value="ECO:0007669"/>
    <property type="project" value="UniProtKB-SubCell"/>
</dbReference>
<comment type="cofactor">
    <cofactor evidence="1 4">
        <name>a divalent metal cation</name>
        <dbReference type="ChEBI" id="CHEBI:60240"/>
    </cofactor>
</comment>
<sequence>MRIYLASRSPRRRELLTQMGISFDTVVFREGLRADNETDETPHPDEAPLAYVERVARAKAEHGLKIVYERKLPLRPILSADTTLEFASEIIGKPLDMPDAMAILKRLSGQTHRVLTGVAVNYQGRTEYVLSSSEVRFRQLDEDEIRHYVISGEPMDKAGAYGIQGRAGMFVEHLAGSFTGVMGLPVCETGELLKKIGFRPL</sequence>
<comment type="catalytic activity">
    <reaction evidence="4">
        <text>UTP + H2O = UMP + diphosphate + H(+)</text>
        <dbReference type="Rhea" id="RHEA:29395"/>
        <dbReference type="ChEBI" id="CHEBI:15377"/>
        <dbReference type="ChEBI" id="CHEBI:15378"/>
        <dbReference type="ChEBI" id="CHEBI:33019"/>
        <dbReference type="ChEBI" id="CHEBI:46398"/>
        <dbReference type="ChEBI" id="CHEBI:57865"/>
        <dbReference type="EC" id="3.6.1.9"/>
    </reaction>
</comment>
<dbReference type="EC" id="3.6.1.9" evidence="4"/>
<dbReference type="Proteomes" id="UP000739411">
    <property type="component" value="Unassembled WGS sequence"/>
</dbReference>
<dbReference type="PANTHER" id="PTHR43213">
    <property type="entry name" value="BIFUNCTIONAL DTTP/UTP PYROPHOSPHATASE/METHYLTRANSFERASE PROTEIN-RELATED"/>
    <property type="match status" value="1"/>
</dbReference>
<evidence type="ECO:0000313" key="5">
    <source>
        <dbReference type="EMBL" id="MBK7415951.1"/>
    </source>
</evidence>
<organism evidence="5 6">
    <name type="scientific">Candidatus Dechloromonas phosphorivorans</name>
    <dbReference type="NCBI Taxonomy" id="2899244"/>
    <lineage>
        <taxon>Bacteria</taxon>
        <taxon>Pseudomonadati</taxon>
        <taxon>Pseudomonadota</taxon>
        <taxon>Betaproteobacteria</taxon>
        <taxon>Rhodocyclales</taxon>
        <taxon>Azonexaceae</taxon>
        <taxon>Dechloromonas</taxon>
    </lineage>
</organism>
<comment type="subcellular location">
    <subcellularLocation>
        <location evidence="4">Cytoplasm</location>
    </subcellularLocation>
</comment>
<evidence type="ECO:0000313" key="6">
    <source>
        <dbReference type="Proteomes" id="UP000739411"/>
    </source>
</evidence>
<reference evidence="5 6" key="1">
    <citation type="submission" date="2020-10" db="EMBL/GenBank/DDBJ databases">
        <title>Connecting structure to function with the recovery of over 1000 high-quality activated sludge metagenome-assembled genomes encoding full-length rRNA genes using long-read sequencing.</title>
        <authorList>
            <person name="Singleton C.M."/>
            <person name="Petriglieri F."/>
            <person name="Kristensen J.M."/>
            <person name="Kirkegaard R.H."/>
            <person name="Michaelsen T.Y."/>
            <person name="Andersen M.H."/>
            <person name="Karst S.M."/>
            <person name="Dueholm M.S."/>
            <person name="Nielsen P.H."/>
            <person name="Albertsen M."/>
        </authorList>
    </citation>
    <scope>NUCLEOTIDE SEQUENCE [LARGE SCALE GENOMIC DNA]</scope>
    <source>
        <strain evidence="5">EsbW_18-Q3-R4-48_BATAC.463</strain>
    </source>
</reference>
<evidence type="ECO:0000256" key="2">
    <source>
        <dbReference type="ARBA" id="ARBA00022801"/>
    </source>
</evidence>
<dbReference type="InterPro" id="IPR029001">
    <property type="entry name" value="ITPase-like_fam"/>
</dbReference>
<comment type="caution">
    <text evidence="5">The sequence shown here is derived from an EMBL/GenBank/DDBJ whole genome shotgun (WGS) entry which is preliminary data.</text>
</comment>